<evidence type="ECO:0000313" key="2">
    <source>
        <dbReference type="Proteomes" id="UP000184335"/>
    </source>
</evidence>
<dbReference type="PROSITE" id="PS51257">
    <property type="entry name" value="PROKAR_LIPOPROTEIN"/>
    <property type="match status" value="1"/>
</dbReference>
<dbReference type="RefSeq" id="WP_073177288.1">
    <property type="nucleotide sequence ID" value="NZ_FQYI01000001.1"/>
</dbReference>
<gene>
    <name evidence="1" type="ORF">SAMN05443429_10196</name>
</gene>
<dbReference type="Proteomes" id="UP000184335">
    <property type="component" value="Unassembled WGS sequence"/>
</dbReference>
<dbReference type="OrthoDB" id="1244848at2"/>
<evidence type="ECO:0008006" key="3">
    <source>
        <dbReference type="Google" id="ProtNLM"/>
    </source>
</evidence>
<protein>
    <recommendedName>
        <fullName evidence="3">Lipoprotein</fullName>
    </recommendedName>
</protein>
<dbReference type="EMBL" id="FQYI01000001">
    <property type="protein sequence ID" value="SHI30229.1"/>
    <property type="molecule type" value="Genomic_DNA"/>
</dbReference>
<dbReference type="AlphaFoldDB" id="A0A1M6A1L5"/>
<reference evidence="1 2" key="1">
    <citation type="submission" date="2016-11" db="EMBL/GenBank/DDBJ databases">
        <authorList>
            <person name="Jaros S."/>
            <person name="Januszkiewicz K."/>
            <person name="Wedrychowicz H."/>
        </authorList>
    </citation>
    <scope>NUCLEOTIDE SEQUENCE [LARGE SCALE GENOMIC DNA]</scope>
    <source>
        <strain evidence="1 2">DSM 25479</strain>
    </source>
</reference>
<proteinExistence type="predicted"/>
<sequence length="142" mass="16132">MFRRIFPVLMIALVISCESKNSGKVEDKADSQNAESFELVKKVEALDLSVEGAQIALLRNNAYADSLIKAEIYGETGQSEYEFYFNGQLNQAKEKRFRYRQHLNENSNPELIPDGEQTLETSKESAEELTALYKTCRDKLGI</sequence>
<accession>A0A1M6A1L5</accession>
<keyword evidence="2" id="KW-1185">Reference proteome</keyword>
<name>A0A1M6A1L5_9FLAO</name>
<evidence type="ECO:0000313" key="1">
    <source>
        <dbReference type="EMBL" id="SHI30229.1"/>
    </source>
</evidence>
<organism evidence="1 2">
    <name type="scientific">Cruoricaptor ignavus</name>
    <dbReference type="NCBI Taxonomy" id="1118202"/>
    <lineage>
        <taxon>Bacteria</taxon>
        <taxon>Pseudomonadati</taxon>
        <taxon>Bacteroidota</taxon>
        <taxon>Flavobacteriia</taxon>
        <taxon>Flavobacteriales</taxon>
        <taxon>Weeksellaceae</taxon>
        <taxon>Cruoricaptor</taxon>
    </lineage>
</organism>